<feature type="domain" description="Protein kinase" evidence="11">
    <location>
        <begin position="14"/>
        <end position="281"/>
    </location>
</feature>
<comment type="caution">
    <text evidence="12">The sequence shown here is derived from an EMBL/GenBank/DDBJ whole genome shotgun (WGS) entry which is preliminary data.</text>
</comment>
<evidence type="ECO:0000256" key="7">
    <source>
        <dbReference type="ARBA" id="ARBA00023295"/>
    </source>
</evidence>
<dbReference type="EC" id="2.7.11.1" evidence="1"/>
<dbReference type="InterPro" id="IPR013783">
    <property type="entry name" value="Ig-like_fold"/>
</dbReference>
<feature type="region of interest" description="Disordered" evidence="9">
    <location>
        <begin position="403"/>
        <end position="435"/>
    </location>
</feature>
<evidence type="ECO:0000259" key="11">
    <source>
        <dbReference type="PROSITE" id="PS50011"/>
    </source>
</evidence>
<gene>
    <name evidence="12" type="ORF">GC106_59980</name>
</gene>
<keyword evidence="4" id="KW-0547">Nucleotide-binding</keyword>
<keyword evidence="8" id="KW-0624">Polysaccharide degradation</keyword>
<dbReference type="PANTHER" id="PTHR43289">
    <property type="entry name" value="MITOGEN-ACTIVATED PROTEIN KINASE KINASE KINASE 20-RELATED"/>
    <property type="match status" value="1"/>
</dbReference>
<dbReference type="Gene3D" id="3.30.200.20">
    <property type="entry name" value="Phosphorylase Kinase, domain 1"/>
    <property type="match status" value="1"/>
</dbReference>
<keyword evidence="10" id="KW-0472">Membrane</keyword>
<keyword evidence="10" id="KW-0812">Transmembrane</keyword>
<organism evidence="12 13">
    <name type="scientific">Kibdelosporangium persicum</name>
    <dbReference type="NCBI Taxonomy" id="2698649"/>
    <lineage>
        <taxon>Bacteria</taxon>
        <taxon>Bacillati</taxon>
        <taxon>Actinomycetota</taxon>
        <taxon>Actinomycetes</taxon>
        <taxon>Pseudonocardiales</taxon>
        <taxon>Pseudonocardiaceae</taxon>
        <taxon>Kibdelosporangium</taxon>
    </lineage>
</organism>
<keyword evidence="3" id="KW-0808">Transferase</keyword>
<dbReference type="Gene3D" id="2.60.40.10">
    <property type="entry name" value="Immunoglobulins"/>
    <property type="match status" value="1"/>
</dbReference>
<dbReference type="Proteomes" id="UP000763557">
    <property type="component" value="Unassembled WGS sequence"/>
</dbReference>
<evidence type="ECO:0000313" key="12">
    <source>
        <dbReference type="EMBL" id="NRN68751.1"/>
    </source>
</evidence>
<evidence type="ECO:0000256" key="4">
    <source>
        <dbReference type="ARBA" id="ARBA00022741"/>
    </source>
</evidence>
<evidence type="ECO:0000256" key="9">
    <source>
        <dbReference type="SAM" id="MobiDB-lite"/>
    </source>
</evidence>
<evidence type="ECO:0000256" key="2">
    <source>
        <dbReference type="ARBA" id="ARBA00022527"/>
    </source>
</evidence>
<dbReference type="InterPro" id="IPR011009">
    <property type="entry name" value="Kinase-like_dom_sf"/>
</dbReference>
<keyword evidence="8" id="KW-0119">Carbohydrate metabolism</keyword>
<protein>
    <recommendedName>
        <fullName evidence="1">non-specific serine/threonine protein kinase</fullName>
        <ecNumber evidence="1">2.7.11.1</ecNumber>
    </recommendedName>
</protein>
<dbReference type="SMART" id="SM00220">
    <property type="entry name" value="S_TKc"/>
    <property type="match status" value="1"/>
</dbReference>
<dbReference type="EMBL" id="JAAATY010000022">
    <property type="protein sequence ID" value="NRN68751.1"/>
    <property type="molecule type" value="Genomic_DNA"/>
</dbReference>
<reference evidence="12 13" key="1">
    <citation type="submission" date="2020-01" db="EMBL/GenBank/DDBJ databases">
        <title>Kibdelosporangium persica a novel Actinomycetes from a hot desert in Iran.</title>
        <authorList>
            <person name="Safaei N."/>
            <person name="Zaburannyi N."/>
            <person name="Mueller R."/>
            <person name="Wink J."/>
        </authorList>
    </citation>
    <scope>NUCLEOTIDE SEQUENCE [LARGE SCALE GENOMIC DNA]</scope>
    <source>
        <strain evidence="12 13">4NS15</strain>
    </source>
</reference>
<dbReference type="SMART" id="SM00060">
    <property type="entry name" value="FN3"/>
    <property type="match status" value="1"/>
</dbReference>
<evidence type="ECO:0000256" key="1">
    <source>
        <dbReference type="ARBA" id="ARBA00012513"/>
    </source>
</evidence>
<feature type="transmembrane region" description="Helical" evidence="10">
    <location>
        <begin position="376"/>
        <end position="397"/>
    </location>
</feature>
<keyword evidence="10" id="KW-1133">Transmembrane helix</keyword>
<dbReference type="PANTHER" id="PTHR43289:SF6">
    <property type="entry name" value="SERINE_THREONINE-PROTEIN KINASE NEKL-3"/>
    <property type="match status" value="1"/>
</dbReference>
<dbReference type="InterPro" id="IPR003961">
    <property type="entry name" value="FN3_dom"/>
</dbReference>
<dbReference type="RefSeq" id="WP_173138247.1">
    <property type="nucleotide sequence ID" value="NZ_CBCSGW010000117.1"/>
</dbReference>
<dbReference type="SUPFAM" id="SSF49265">
    <property type="entry name" value="Fibronectin type III"/>
    <property type="match status" value="1"/>
</dbReference>
<evidence type="ECO:0000256" key="10">
    <source>
        <dbReference type="SAM" id="Phobius"/>
    </source>
</evidence>
<sequence length="526" mass="56058">MTPDDGPQFTLPGYSGLVEVAKGGDSVVYRARQEGLDRDVAVKVILVDDAATAARFQRELEITVRLGRQHPNIVTVIDTGTVGEGKPCLVMEYYDLGSLHDRLRERGAFAVEDVVAVGTVVADALAFAHAQGVLHRDVKPQNILMLPTSYVLADFGLARGIDAGHSVSLERFSYRHAAPQILDGEPPTVADDVYSLGSTLYTLLDGRPPFAAEDPDSDTALSYIRRVRSDRHRPLSRGDVPAELASIVDRCLSKERADRFPDAASVRAALAAVTTDAQAWAPRATGGTRATGDIAARLAGTAVVRDRTAESFDAPKPPEPVRTVRPIATSALAHLDSGVPAQASEEATGSGKDLVLDEPAAPPEDTIEKHRPWRRIALLGATAVVVGTVIGVLMALLRDSAPTRRPAPLDGGVSVPTYTGPEPGRTGLPEVDTSDPKLSPAIVGLEDRSTSVVLRWTDPTDRTGTFVVTRRAGDTYEVVARVSQGTTQFTVEGLDPAARQYCFQVVAIVDSGRRGASPERCTGMRG</sequence>
<evidence type="ECO:0000256" key="3">
    <source>
        <dbReference type="ARBA" id="ARBA00022679"/>
    </source>
</evidence>
<proteinExistence type="predicted"/>
<dbReference type="InterPro" id="IPR008271">
    <property type="entry name" value="Ser/Thr_kinase_AS"/>
</dbReference>
<dbReference type="InterPro" id="IPR036116">
    <property type="entry name" value="FN3_sf"/>
</dbReference>
<name>A0ABX2FBK6_9PSEU</name>
<evidence type="ECO:0000256" key="5">
    <source>
        <dbReference type="ARBA" id="ARBA00022777"/>
    </source>
</evidence>
<keyword evidence="5 12" id="KW-0418">Kinase</keyword>
<dbReference type="Gene3D" id="1.10.510.10">
    <property type="entry name" value="Transferase(Phosphotransferase) domain 1"/>
    <property type="match status" value="1"/>
</dbReference>
<dbReference type="CDD" id="cd00063">
    <property type="entry name" value="FN3"/>
    <property type="match status" value="1"/>
</dbReference>
<feature type="region of interest" description="Disordered" evidence="9">
    <location>
        <begin position="339"/>
        <end position="367"/>
    </location>
</feature>
<dbReference type="InterPro" id="IPR000719">
    <property type="entry name" value="Prot_kinase_dom"/>
</dbReference>
<keyword evidence="7" id="KW-0326">Glycosidase</keyword>
<dbReference type="GO" id="GO:0016301">
    <property type="term" value="F:kinase activity"/>
    <property type="evidence" value="ECO:0007669"/>
    <property type="project" value="UniProtKB-KW"/>
</dbReference>
<evidence type="ECO:0000313" key="13">
    <source>
        <dbReference type="Proteomes" id="UP000763557"/>
    </source>
</evidence>
<accession>A0ABX2FBK6</accession>
<dbReference type="PROSITE" id="PS00108">
    <property type="entry name" value="PROTEIN_KINASE_ST"/>
    <property type="match status" value="1"/>
</dbReference>
<keyword evidence="13" id="KW-1185">Reference proteome</keyword>
<dbReference type="CDD" id="cd14014">
    <property type="entry name" value="STKc_PknB_like"/>
    <property type="match status" value="1"/>
</dbReference>
<keyword evidence="7" id="KW-0378">Hydrolase</keyword>
<evidence type="ECO:0000256" key="8">
    <source>
        <dbReference type="ARBA" id="ARBA00023326"/>
    </source>
</evidence>
<dbReference type="PROSITE" id="PS50011">
    <property type="entry name" value="PROTEIN_KINASE_DOM"/>
    <property type="match status" value="1"/>
</dbReference>
<dbReference type="SUPFAM" id="SSF56112">
    <property type="entry name" value="Protein kinase-like (PK-like)"/>
    <property type="match status" value="1"/>
</dbReference>
<keyword evidence="2" id="KW-0723">Serine/threonine-protein kinase</keyword>
<dbReference type="Pfam" id="PF00069">
    <property type="entry name" value="Pkinase"/>
    <property type="match status" value="1"/>
</dbReference>
<evidence type="ECO:0000256" key="6">
    <source>
        <dbReference type="ARBA" id="ARBA00022840"/>
    </source>
</evidence>
<keyword evidence="6" id="KW-0067">ATP-binding</keyword>